<proteinExistence type="predicted"/>
<name>A0A2H0X858_UNCKA</name>
<dbReference type="Proteomes" id="UP000231414">
    <property type="component" value="Unassembled WGS sequence"/>
</dbReference>
<evidence type="ECO:0000313" key="3">
    <source>
        <dbReference type="Proteomes" id="UP000231414"/>
    </source>
</evidence>
<organism evidence="2 3">
    <name type="scientific">candidate division WWE3 bacterium CG08_land_8_20_14_0_20_43_13</name>
    <dbReference type="NCBI Taxonomy" id="1975087"/>
    <lineage>
        <taxon>Bacteria</taxon>
        <taxon>Katanobacteria</taxon>
    </lineage>
</organism>
<evidence type="ECO:0000259" key="1">
    <source>
        <dbReference type="Pfam" id="PF26593"/>
    </source>
</evidence>
<protein>
    <recommendedName>
        <fullName evidence="1">TraC-like domain-containing protein</fullName>
    </recommendedName>
</protein>
<dbReference type="Pfam" id="PF26593">
    <property type="entry name" value="TraC-like"/>
    <property type="match status" value="1"/>
</dbReference>
<dbReference type="InterPro" id="IPR058596">
    <property type="entry name" value="TraC-like_dom"/>
</dbReference>
<feature type="domain" description="TraC-like" evidence="1">
    <location>
        <begin position="16"/>
        <end position="205"/>
    </location>
</feature>
<comment type="caution">
    <text evidence="2">The sequence shown here is derived from an EMBL/GenBank/DDBJ whole genome shotgun (WGS) entry which is preliminary data.</text>
</comment>
<accession>A0A2H0X858</accession>
<sequence>MVLPSTQNHLDVKDIEQGVILLKDGSASMVVQVNSLNFDLLSEPEQDGIIGAYSGFLNSLSFYVQVLIISRRTDVSSYLSKVSQAQERQQNQLLKERLGNYKDFVQQLISKNDVLDKCFYIIVPYKSPLTGGSNNNSPLNMLKKSFGIGGQSKELRFDKADLLKRAFIDLEPKRDHVVEQLRRCGLKAEQLNTEQLITLMYELYNQDSAKNQPLQDEAKNYTTPIVEPKIRL</sequence>
<dbReference type="AlphaFoldDB" id="A0A2H0X858"/>
<gene>
    <name evidence="2" type="ORF">COT52_00215</name>
</gene>
<reference evidence="3" key="1">
    <citation type="submission" date="2017-09" db="EMBL/GenBank/DDBJ databases">
        <title>Depth-based differentiation of microbial function through sediment-hosted aquifers and enrichment of novel symbionts in the deep terrestrial subsurface.</title>
        <authorList>
            <person name="Probst A.J."/>
            <person name="Ladd B."/>
            <person name="Jarett J.K."/>
            <person name="Geller-Mcgrath D.E."/>
            <person name="Sieber C.M.K."/>
            <person name="Emerson J.B."/>
            <person name="Anantharaman K."/>
            <person name="Thomas B.C."/>
            <person name="Malmstrom R."/>
            <person name="Stieglmeier M."/>
            <person name="Klingl A."/>
            <person name="Woyke T."/>
            <person name="Ryan C.M."/>
            <person name="Banfield J.F."/>
        </authorList>
    </citation>
    <scope>NUCLEOTIDE SEQUENCE [LARGE SCALE GENOMIC DNA]</scope>
</reference>
<dbReference type="EMBL" id="PEYW01000004">
    <property type="protein sequence ID" value="PIS21120.1"/>
    <property type="molecule type" value="Genomic_DNA"/>
</dbReference>
<evidence type="ECO:0000313" key="2">
    <source>
        <dbReference type="EMBL" id="PIS21120.1"/>
    </source>
</evidence>